<feature type="transmembrane region" description="Helical" evidence="1">
    <location>
        <begin position="336"/>
        <end position="358"/>
    </location>
</feature>
<feature type="transmembrane region" description="Helical" evidence="1">
    <location>
        <begin position="49"/>
        <end position="72"/>
    </location>
</feature>
<feature type="transmembrane region" description="Helical" evidence="1">
    <location>
        <begin position="157"/>
        <end position="180"/>
    </location>
</feature>
<keyword evidence="1" id="KW-0472">Membrane</keyword>
<feature type="transmembrane region" description="Helical" evidence="1">
    <location>
        <begin position="200"/>
        <end position="220"/>
    </location>
</feature>
<evidence type="ECO:0000313" key="4">
    <source>
        <dbReference type="Proteomes" id="UP000234275"/>
    </source>
</evidence>
<keyword evidence="1" id="KW-1133">Transmembrane helix</keyword>
<feature type="signal peptide" evidence="2">
    <location>
        <begin position="1"/>
        <end position="22"/>
    </location>
</feature>
<evidence type="ECO:0008006" key="5">
    <source>
        <dbReference type="Google" id="ProtNLM"/>
    </source>
</evidence>
<accession>A0A2I2GMQ8</accession>
<feature type="transmembrane region" description="Helical" evidence="1">
    <location>
        <begin position="111"/>
        <end position="136"/>
    </location>
</feature>
<feature type="transmembrane region" description="Helical" evidence="1">
    <location>
        <begin position="307"/>
        <end position="324"/>
    </location>
</feature>
<evidence type="ECO:0000256" key="2">
    <source>
        <dbReference type="SAM" id="SignalP"/>
    </source>
</evidence>
<keyword evidence="1" id="KW-0812">Transmembrane</keyword>
<keyword evidence="4" id="KW-1185">Reference proteome</keyword>
<dbReference type="STRING" id="1392250.A0A2I2GMQ8"/>
<gene>
    <name evidence="3" type="ORF">P170DRAFT_372839</name>
</gene>
<name>A0A2I2GMQ8_9EURO</name>
<evidence type="ECO:0000256" key="1">
    <source>
        <dbReference type="SAM" id="Phobius"/>
    </source>
</evidence>
<evidence type="ECO:0000313" key="3">
    <source>
        <dbReference type="EMBL" id="PLB54140.1"/>
    </source>
</evidence>
<feature type="transmembrane region" description="Helical" evidence="1">
    <location>
        <begin position="79"/>
        <end position="99"/>
    </location>
</feature>
<dbReference type="GeneID" id="36552919"/>
<dbReference type="AlphaFoldDB" id="A0A2I2GMQ8"/>
<dbReference type="OrthoDB" id="72269at2759"/>
<organism evidence="3 4">
    <name type="scientific">Aspergillus steynii IBT 23096</name>
    <dbReference type="NCBI Taxonomy" id="1392250"/>
    <lineage>
        <taxon>Eukaryota</taxon>
        <taxon>Fungi</taxon>
        <taxon>Dikarya</taxon>
        <taxon>Ascomycota</taxon>
        <taxon>Pezizomycotina</taxon>
        <taxon>Eurotiomycetes</taxon>
        <taxon>Eurotiomycetidae</taxon>
        <taxon>Eurotiales</taxon>
        <taxon>Aspergillaceae</taxon>
        <taxon>Aspergillus</taxon>
        <taxon>Aspergillus subgen. Circumdati</taxon>
    </lineage>
</organism>
<protein>
    <recommendedName>
        <fullName evidence="5">AtmA protein</fullName>
    </recommendedName>
</protein>
<feature type="chain" id="PRO_5014157412" description="AtmA protein" evidence="2">
    <location>
        <begin position="23"/>
        <end position="386"/>
    </location>
</feature>
<reference evidence="3 4" key="1">
    <citation type="submission" date="2016-12" db="EMBL/GenBank/DDBJ databases">
        <title>The genomes of Aspergillus section Nigri reveals drivers in fungal speciation.</title>
        <authorList>
            <consortium name="DOE Joint Genome Institute"/>
            <person name="Vesth T.C."/>
            <person name="Nybo J."/>
            <person name="Theobald S."/>
            <person name="Brandl J."/>
            <person name="Frisvad J.C."/>
            <person name="Nielsen K.F."/>
            <person name="Lyhne E.K."/>
            <person name="Kogle M.E."/>
            <person name="Kuo A."/>
            <person name="Riley R."/>
            <person name="Clum A."/>
            <person name="Nolan M."/>
            <person name="Lipzen A."/>
            <person name="Salamov A."/>
            <person name="Henrissat B."/>
            <person name="Wiebenga A."/>
            <person name="De Vries R.P."/>
            <person name="Grigoriev I.V."/>
            <person name="Mortensen U.H."/>
            <person name="Andersen M.R."/>
            <person name="Baker S.E."/>
        </authorList>
    </citation>
    <scope>NUCLEOTIDE SEQUENCE [LARGE SCALE GENOMIC DNA]</scope>
    <source>
        <strain evidence="3 4">IBT 23096</strain>
    </source>
</reference>
<comment type="caution">
    <text evidence="3">The sequence shown here is derived from an EMBL/GenBank/DDBJ whole genome shotgun (WGS) entry which is preliminary data.</text>
</comment>
<keyword evidence="2" id="KW-0732">Signal</keyword>
<proteinExistence type="predicted"/>
<dbReference type="EMBL" id="MSFO01000001">
    <property type="protein sequence ID" value="PLB54140.1"/>
    <property type="molecule type" value="Genomic_DNA"/>
</dbReference>
<dbReference type="RefSeq" id="XP_024709442.1">
    <property type="nucleotide sequence ID" value="XM_024845219.1"/>
</dbReference>
<dbReference type="Proteomes" id="UP000234275">
    <property type="component" value="Unassembled WGS sequence"/>
</dbReference>
<dbReference type="VEuPathDB" id="FungiDB:P170DRAFT_372839"/>
<feature type="transmembrane region" description="Helical" evidence="1">
    <location>
        <begin position="241"/>
        <end position="267"/>
    </location>
</feature>
<sequence>MAAKIVLLLLSISVFYTIFHFAEINGAQKLSLGAIDSKKLPGTNEPLRTVYTGVESIDGLLTVLTTFFWPLADASDPALFLHSIGFSGTFGSAWVLVTLESWRKGNSWTFAAFPMIFGLVAQVLTFAFATPLYCIIQLLTSATARKPSFETIKAPRAVLNALPFIFILGYVVPSALMTLPRSETITADLKQIFIAAWQPWPAYVAILSTVVHLVLSPFVADDQSADSGRATLRALRRVYAFAFANTAITHLISWVVTLATVISPAIVDGQYRELLHPLRVHEIPLPWATPLLQVETLAEGVHAFLRWDYLIGSAGVLVWSISLYKSAHLTAYGRVGWFGLVVKTVLLSVFAGPVGAAVELMWERDELVFNELGGLKKEVSKQKKSS</sequence>